<name>A0A7S2MZG9_9EUKA</name>
<gene>
    <name evidence="2" type="ORF">CBRE1094_LOCUS31911</name>
</gene>
<dbReference type="GO" id="GO:0008757">
    <property type="term" value="F:S-adenosylmethionine-dependent methyltransferase activity"/>
    <property type="evidence" value="ECO:0007669"/>
    <property type="project" value="InterPro"/>
</dbReference>
<dbReference type="InterPro" id="IPR013216">
    <property type="entry name" value="Methyltransf_11"/>
</dbReference>
<dbReference type="Gene3D" id="3.40.50.150">
    <property type="entry name" value="Vaccinia Virus protein VP39"/>
    <property type="match status" value="1"/>
</dbReference>
<dbReference type="SUPFAM" id="SSF53335">
    <property type="entry name" value="S-adenosyl-L-methionine-dependent methyltransferases"/>
    <property type="match status" value="1"/>
</dbReference>
<evidence type="ECO:0000259" key="1">
    <source>
        <dbReference type="Pfam" id="PF08241"/>
    </source>
</evidence>
<accession>A0A7S2MZG9</accession>
<evidence type="ECO:0000313" key="2">
    <source>
        <dbReference type="EMBL" id="CAD9511504.1"/>
    </source>
</evidence>
<dbReference type="InterPro" id="IPR029063">
    <property type="entry name" value="SAM-dependent_MTases_sf"/>
</dbReference>
<feature type="domain" description="Methyltransferase type 11" evidence="1">
    <location>
        <begin position="23"/>
        <end position="103"/>
    </location>
</feature>
<dbReference type="EMBL" id="HBGU01058735">
    <property type="protein sequence ID" value="CAD9511504.1"/>
    <property type="molecule type" value="Transcribed_RNA"/>
</dbReference>
<reference evidence="2" key="1">
    <citation type="submission" date="2021-01" db="EMBL/GenBank/DDBJ databases">
        <authorList>
            <person name="Corre E."/>
            <person name="Pelletier E."/>
            <person name="Niang G."/>
            <person name="Scheremetjew M."/>
            <person name="Finn R."/>
            <person name="Kale V."/>
            <person name="Holt S."/>
            <person name="Cochrane G."/>
            <person name="Meng A."/>
            <person name="Brown T."/>
            <person name="Cohen L."/>
        </authorList>
    </citation>
    <scope>NUCLEOTIDE SEQUENCE</scope>
    <source>
        <strain evidence="2">UTEX LB 985</strain>
    </source>
</reference>
<sequence>MEEAMRVRTAGMPTSLAGETVLCIGARLGGEVRAFKSLGALGIGIDLNPGSGSLDVVAGDMEDVPFPPRTFSFVYTNVLDHVYRVDGLVAEVCRVLRPSGLLLAAVVGGGALDKYSPSGAISEKNLDVLKNSVTRVGLKHVQTTVTHDTMWHTGLNKDGRPRRPWRQNILTLYFRRPAPATFACSVLDSHRG</sequence>
<organism evidence="2">
    <name type="scientific">Haptolina brevifila</name>
    <dbReference type="NCBI Taxonomy" id="156173"/>
    <lineage>
        <taxon>Eukaryota</taxon>
        <taxon>Haptista</taxon>
        <taxon>Haptophyta</taxon>
        <taxon>Prymnesiophyceae</taxon>
        <taxon>Prymnesiales</taxon>
        <taxon>Prymnesiaceae</taxon>
        <taxon>Haptolina</taxon>
    </lineage>
</organism>
<protein>
    <recommendedName>
        <fullName evidence="1">Methyltransferase type 11 domain-containing protein</fullName>
    </recommendedName>
</protein>
<dbReference type="Pfam" id="PF08241">
    <property type="entry name" value="Methyltransf_11"/>
    <property type="match status" value="1"/>
</dbReference>
<dbReference type="AlphaFoldDB" id="A0A7S2MZG9"/>
<proteinExistence type="predicted"/>